<dbReference type="EMBL" id="AOGT01002100">
    <property type="protein sequence ID" value="EMG46164.1"/>
    <property type="molecule type" value="Genomic_DNA"/>
</dbReference>
<dbReference type="eggNOG" id="ENOG502T4GY">
    <property type="taxonomic scope" value="Eukaryota"/>
</dbReference>
<name>M3JUV8_CANMX</name>
<accession>M3JUV8</accession>
<feature type="transmembrane region" description="Helical" evidence="2">
    <location>
        <begin position="212"/>
        <end position="243"/>
    </location>
</feature>
<feature type="transmembrane region" description="Helical" evidence="2">
    <location>
        <begin position="187"/>
        <end position="206"/>
    </location>
</feature>
<dbReference type="Proteomes" id="UP000011777">
    <property type="component" value="Unassembled WGS sequence"/>
</dbReference>
<keyword evidence="2" id="KW-0472">Membrane</keyword>
<evidence type="ECO:0000256" key="1">
    <source>
        <dbReference type="SAM" id="MobiDB-lite"/>
    </source>
</evidence>
<evidence type="ECO:0000313" key="3">
    <source>
        <dbReference type="EMBL" id="EMG46164.1"/>
    </source>
</evidence>
<feature type="compositionally biased region" description="Polar residues" evidence="1">
    <location>
        <begin position="90"/>
        <end position="99"/>
    </location>
</feature>
<dbReference type="STRING" id="1245528.M3JUV8"/>
<comment type="caution">
    <text evidence="3">The sequence shown here is derived from an EMBL/GenBank/DDBJ whole genome shotgun (WGS) entry which is preliminary data.</text>
</comment>
<gene>
    <name evidence="3" type="ORF">G210_3602</name>
</gene>
<feature type="compositionally biased region" description="Low complexity" evidence="1">
    <location>
        <begin position="409"/>
        <end position="428"/>
    </location>
</feature>
<dbReference type="OMA" id="QHIFKER"/>
<feature type="compositionally biased region" description="Low complexity" evidence="1">
    <location>
        <begin position="102"/>
        <end position="115"/>
    </location>
</feature>
<feature type="region of interest" description="Disordered" evidence="1">
    <location>
        <begin position="306"/>
        <end position="441"/>
    </location>
</feature>
<reference evidence="3 4" key="1">
    <citation type="submission" date="2013-02" db="EMBL/GenBank/DDBJ databases">
        <title>Genome sequence of Candida maltosa Xu316, a potential industrial strain for xylitol and ethanol production.</title>
        <authorList>
            <person name="Yu J."/>
            <person name="Wang Q."/>
            <person name="Geng X."/>
            <person name="Bao W."/>
            <person name="He P."/>
            <person name="Cai J."/>
        </authorList>
    </citation>
    <scope>NUCLEOTIDE SEQUENCE [LARGE SCALE GENOMIC DNA]</scope>
    <source>
        <strain evidence="4">Xu316</strain>
    </source>
</reference>
<organism evidence="3 4">
    <name type="scientific">Candida maltosa (strain Xu316)</name>
    <name type="common">Yeast</name>
    <dbReference type="NCBI Taxonomy" id="1245528"/>
    <lineage>
        <taxon>Eukaryota</taxon>
        <taxon>Fungi</taxon>
        <taxon>Dikarya</taxon>
        <taxon>Ascomycota</taxon>
        <taxon>Saccharomycotina</taxon>
        <taxon>Pichiomycetes</taxon>
        <taxon>Debaryomycetaceae</taxon>
        <taxon>Candida/Lodderomyces clade</taxon>
        <taxon>Candida</taxon>
    </lineage>
</organism>
<feature type="compositionally biased region" description="Basic and acidic residues" evidence="1">
    <location>
        <begin position="61"/>
        <end position="83"/>
    </location>
</feature>
<keyword evidence="4" id="KW-1185">Reference proteome</keyword>
<proteinExistence type="predicted"/>
<feature type="compositionally biased region" description="Acidic residues" evidence="1">
    <location>
        <begin position="306"/>
        <end position="321"/>
    </location>
</feature>
<keyword evidence="2" id="KW-0812">Transmembrane</keyword>
<feature type="compositionally biased region" description="Basic and acidic residues" evidence="1">
    <location>
        <begin position="376"/>
        <end position="386"/>
    </location>
</feature>
<feature type="region of interest" description="Disordered" evidence="1">
    <location>
        <begin position="60"/>
        <end position="162"/>
    </location>
</feature>
<keyword evidence="2" id="KW-1133">Transmembrane helix</keyword>
<sequence length="552" mass="62660">MATTTKTKKKLIYKQDPDGVFRLKKIDDNASIKTAEVIHKKAQVDNYLNELIDCSYTVVDDSPKIPPPREPESVLLPEKEKISLPKKIKPTTNNTSSKNLKPKGTSPHKTTTKTTAILNHSPQPQHIPTTIHLSKSPSPTPQRKSPSPASSNTVTSIPSPSDYVPEKEVEEIIIPAKPSIMSRVKGFFSFHIPSFIIGIISAVAGVSYKDELIYGVLGLVIVGSILGILGVLALGGCLYLGVIKSSDIKIFDKYLNIVKARATEEQPAERIVINDEVQSSHHSMNSYQEENEIIDDLQHVEEEEEIIPEEDEELEEEEEYEPITHIPRPESYQQLPTPQPPKARRRSSASFKATPYRYEQREHKKKFNVSPIQTNFDKEREKEKEIAAALRHNLQKDKPTLARAKTDPPSRQNSKKSSGSNSPTSTRSDPYYPKNPSHIQHRHKEKVYEVGMPPQLFKSKQLPNLPPAAEELPFINEVRLVDAYNDDDEYSDNDDGRVILEEAPLHHYRNDYNDDNDYLRRNQSIMSKQSVLGTRNNYKKFISNVQNDHDYY</sequence>
<feature type="compositionally biased region" description="Polar residues" evidence="1">
    <location>
        <begin position="116"/>
        <end position="159"/>
    </location>
</feature>
<evidence type="ECO:0000313" key="4">
    <source>
        <dbReference type="Proteomes" id="UP000011777"/>
    </source>
</evidence>
<dbReference type="AlphaFoldDB" id="M3JUV8"/>
<dbReference type="OrthoDB" id="4022827at2759"/>
<feature type="compositionally biased region" description="Basic and acidic residues" evidence="1">
    <location>
        <begin position="394"/>
        <end position="408"/>
    </location>
</feature>
<evidence type="ECO:0000256" key="2">
    <source>
        <dbReference type="SAM" id="Phobius"/>
    </source>
</evidence>
<dbReference type="HOGENOM" id="CLU_493461_0_0_1"/>
<protein>
    <submittedName>
        <fullName evidence="3">Uncharacterized protein</fullName>
    </submittedName>
</protein>